<name>A0A9P4MDM9_9PEZI</name>
<sequence length="598" mass="67192">MATQNSDISSSAFATSPPDAQQNNSGTIPTVLVPDSQQGESARHGWPRGSQIRLERAPRDGPVTQQSQQQEEMSSQAAAIVESIHNDPASTQTRQELEDHGKVPLSLLFENDALQDLAKEEYGRSTDVFDEPLFANDSEPDDDDDEQPAGAEKADALLRPLTTEVLVQSQHQKTDLEEYQQELLQCLQEQGIMAFIRKILEPEIQEANTLNGALVSQLEKSAYEIVASTPSSILLPLLTGNIAEAYCDDPATTAAIDAIDARSDKQPVVYIMPLTDKWGRALSGKQATRLARYMKRYAAGSNDPEFNAHAQSIDAQKPGPRAWSWEYNEKGRRKYLETKREGRWRFCEKRANELIYLAERIENLVSQIPDDEMDLPMTVPFVYVGYSKNGDKRAHDHYQHRSSNFIMNAAEAIAMFLFDEQYDLKFLAVYLVFGADQAAPAEIIFTRAAHGYTKTGAGFSHYPAGRSNFSADKIPAEKWNAFVNFAADYSPFFENHKRELIMANARLAEQRSANEAKEKKVKEIEERVRRKQEEASKIPSPEQKEILDAAEQHAKDCEAKRDVAKIELERANAVAINKERFLDLVEYLLGMNTASCRH</sequence>
<feature type="coiled-coil region" evidence="1">
    <location>
        <begin position="507"/>
        <end position="574"/>
    </location>
</feature>
<dbReference type="OrthoDB" id="3440338at2759"/>
<comment type="caution">
    <text evidence="3">The sequence shown here is derived from an EMBL/GenBank/DDBJ whole genome shotgun (WGS) entry which is preliminary data.</text>
</comment>
<dbReference type="EMBL" id="ML978122">
    <property type="protein sequence ID" value="KAF2103617.1"/>
    <property type="molecule type" value="Genomic_DNA"/>
</dbReference>
<dbReference type="Proteomes" id="UP000799772">
    <property type="component" value="Unassembled WGS sequence"/>
</dbReference>
<keyword evidence="1" id="KW-0175">Coiled coil</keyword>
<accession>A0A9P4MDM9</accession>
<proteinExistence type="predicted"/>
<gene>
    <name evidence="3" type="ORF">NA57DRAFT_72596</name>
</gene>
<protein>
    <submittedName>
        <fullName evidence="3">Uncharacterized protein</fullName>
    </submittedName>
</protein>
<evidence type="ECO:0000256" key="1">
    <source>
        <dbReference type="SAM" id="Coils"/>
    </source>
</evidence>
<feature type="compositionally biased region" description="Acidic residues" evidence="2">
    <location>
        <begin position="138"/>
        <end position="147"/>
    </location>
</feature>
<feature type="region of interest" description="Disordered" evidence="2">
    <location>
        <begin position="125"/>
        <end position="149"/>
    </location>
</feature>
<reference evidence="3" key="1">
    <citation type="journal article" date="2020" name="Stud. Mycol.">
        <title>101 Dothideomycetes genomes: a test case for predicting lifestyles and emergence of pathogens.</title>
        <authorList>
            <person name="Haridas S."/>
            <person name="Albert R."/>
            <person name="Binder M."/>
            <person name="Bloem J."/>
            <person name="Labutti K."/>
            <person name="Salamov A."/>
            <person name="Andreopoulos B."/>
            <person name="Baker S."/>
            <person name="Barry K."/>
            <person name="Bills G."/>
            <person name="Bluhm B."/>
            <person name="Cannon C."/>
            <person name="Castanera R."/>
            <person name="Culley D."/>
            <person name="Daum C."/>
            <person name="Ezra D."/>
            <person name="Gonzalez J."/>
            <person name="Henrissat B."/>
            <person name="Kuo A."/>
            <person name="Liang C."/>
            <person name="Lipzen A."/>
            <person name="Lutzoni F."/>
            <person name="Magnuson J."/>
            <person name="Mondo S."/>
            <person name="Nolan M."/>
            <person name="Ohm R."/>
            <person name="Pangilinan J."/>
            <person name="Park H.-J."/>
            <person name="Ramirez L."/>
            <person name="Alfaro M."/>
            <person name="Sun H."/>
            <person name="Tritt A."/>
            <person name="Yoshinaga Y."/>
            <person name="Zwiers L.-H."/>
            <person name="Turgeon B."/>
            <person name="Goodwin S."/>
            <person name="Spatafora J."/>
            <person name="Crous P."/>
            <person name="Grigoriev I."/>
        </authorList>
    </citation>
    <scope>NUCLEOTIDE SEQUENCE</scope>
    <source>
        <strain evidence="3">CBS 133067</strain>
    </source>
</reference>
<feature type="region of interest" description="Disordered" evidence="2">
    <location>
        <begin position="1"/>
        <end position="82"/>
    </location>
</feature>
<feature type="compositionally biased region" description="Low complexity" evidence="2">
    <location>
        <begin position="65"/>
        <end position="79"/>
    </location>
</feature>
<evidence type="ECO:0000256" key="2">
    <source>
        <dbReference type="SAM" id="MobiDB-lite"/>
    </source>
</evidence>
<dbReference type="AlphaFoldDB" id="A0A9P4MDM9"/>
<keyword evidence="4" id="KW-1185">Reference proteome</keyword>
<evidence type="ECO:0000313" key="4">
    <source>
        <dbReference type="Proteomes" id="UP000799772"/>
    </source>
</evidence>
<organism evidence="3 4">
    <name type="scientific">Rhizodiscina lignyota</name>
    <dbReference type="NCBI Taxonomy" id="1504668"/>
    <lineage>
        <taxon>Eukaryota</taxon>
        <taxon>Fungi</taxon>
        <taxon>Dikarya</taxon>
        <taxon>Ascomycota</taxon>
        <taxon>Pezizomycotina</taxon>
        <taxon>Dothideomycetes</taxon>
        <taxon>Pleosporomycetidae</taxon>
        <taxon>Aulographales</taxon>
        <taxon>Rhizodiscinaceae</taxon>
        <taxon>Rhizodiscina</taxon>
    </lineage>
</organism>
<feature type="compositionally biased region" description="Polar residues" evidence="2">
    <location>
        <begin position="1"/>
        <end position="28"/>
    </location>
</feature>
<evidence type="ECO:0000313" key="3">
    <source>
        <dbReference type="EMBL" id="KAF2103617.1"/>
    </source>
</evidence>